<reference evidence="2" key="1">
    <citation type="submission" date="2020-05" db="EMBL/GenBank/DDBJ databases">
        <authorList>
            <person name="Chiriac C."/>
            <person name="Salcher M."/>
            <person name="Ghai R."/>
            <person name="Kavagutti S V."/>
        </authorList>
    </citation>
    <scope>NUCLEOTIDE SEQUENCE</scope>
</reference>
<organism evidence="2">
    <name type="scientific">freshwater metagenome</name>
    <dbReference type="NCBI Taxonomy" id="449393"/>
    <lineage>
        <taxon>unclassified sequences</taxon>
        <taxon>metagenomes</taxon>
        <taxon>ecological metagenomes</taxon>
    </lineage>
</organism>
<dbReference type="Gene3D" id="3.30.470.20">
    <property type="entry name" value="ATP-grasp fold, B domain"/>
    <property type="match status" value="1"/>
</dbReference>
<dbReference type="AlphaFoldDB" id="A0A6J6IFN9"/>
<evidence type="ECO:0000313" key="2">
    <source>
        <dbReference type="EMBL" id="CAB4620608.1"/>
    </source>
</evidence>
<feature type="domain" description="ATP-grasp" evidence="1">
    <location>
        <begin position="11"/>
        <end position="47"/>
    </location>
</feature>
<dbReference type="Pfam" id="PF13549">
    <property type="entry name" value="ATP-grasp_5"/>
    <property type="match status" value="1"/>
</dbReference>
<dbReference type="PANTHER" id="PTHR42793">
    <property type="entry name" value="COA BINDING DOMAIN CONTAINING PROTEIN"/>
    <property type="match status" value="1"/>
</dbReference>
<name>A0A6J6IFN9_9ZZZZ</name>
<proteinExistence type="predicted"/>
<dbReference type="PANTHER" id="PTHR42793:SF1">
    <property type="entry name" value="PEPTIDYL-LYSINE N-ACETYLTRANSFERASE PATZ"/>
    <property type="match status" value="1"/>
</dbReference>
<dbReference type="Gene3D" id="3.30.1490.20">
    <property type="entry name" value="ATP-grasp fold, A domain"/>
    <property type="match status" value="1"/>
</dbReference>
<evidence type="ECO:0000259" key="1">
    <source>
        <dbReference type="PROSITE" id="PS50975"/>
    </source>
</evidence>
<dbReference type="EMBL" id="CAEZUP010000098">
    <property type="protein sequence ID" value="CAB4620608.1"/>
    <property type="molecule type" value="Genomic_DNA"/>
</dbReference>
<gene>
    <name evidence="2" type="ORF">UFOPK1835_01753</name>
</gene>
<sequence>MTRTLSEAESKALLSPFGIPFLPEANVTSSGEALLAGTELGYPLVAKLCGDSIAHKTERGLVRLMIRNGPELEHAVDDLLGKATTEDGEVSVLVAPMVEATRELIAGITIDQQFGPTVVLGIGGIFTEVIVDVAIRLVPITEIDAAEMIAELRTQSFLDAFRGEPEVDRVALVRILLALSDFASTHPDLVSVDLNPLMIVDGAPVAVDALVEVDDRSESGAR</sequence>
<protein>
    <submittedName>
        <fullName evidence="2">Unannotated protein</fullName>
    </submittedName>
</protein>
<dbReference type="PROSITE" id="PS50975">
    <property type="entry name" value="ATP_GRASP"/>
    <property type="match status" value="1"/>
</dbReference>
<dbReference type="InterPro" id="IPR013815">
    <property type="entry name" value="ATP_grasp_subdomain_1"/>
</dbReference>
<dbReference type="InterPro" id="IPR011761">
    <property type="entry name" value="ATP-grasp"/>
</dbReference>
<dbReference type="GO" id="GO:0005524">
    <property type="term" value="F:ATP binding"/>
    <property type="evidence" value="ECO:0007669"/>
    <property type="project" value="InterPro"/>
</dbReference>
<dbReference type="GO" id="GO:0046872">
    <property type="term" value="F:metal ion binding"/>
    <property type="evidence" value="ECO:0007669"/>
    <property type="project" value="InterPro"/>
</dbReference>
<dbReference type="SUPFAM" id="SSF56059">
    <property type="entry name" value="Glutathione synthetase ATP-binding domain-like"/>
    <property type="match status" value="1"/>
</dbReference>
<accession>A0A6J6IFN9</accession>